<comment type="caution">
    <text evidence="5">The sequence shown here is derived from an EMBL/GenBank/DDBJ whole genome shotgun (WGS) entry which is preliminary data.</text>
</comment>
<proteinExistence type="predicted"/>
<dbReference type="SUPFAM" id="SSF140931">
    <property type="entry name" value="Fic-like"/>
    <property type="match status" value="1"/>
</dbReference>
<dbReference type="Pfam" id="PF21248">
    <property type="entry name" value="SoFic-like_C"/>
    <property type="match status" value="1"/>
</dbReference>
<dbReference type="PROSITE" id="PS51459">
    <property type="entry name" value="FIDO"/>
    <property type="match status" value="1"/>
</dbReference>
<organism evidence="5 6">
    <name type="scientific">Sphingobacterium alkalisoli</name>
    <dbReference type="NCBI Taxonomy" id="1874115"/>
    <lineage>
        <taxon>Bacteria</taxon>
        <taxon>Pseudomonadati</taxon>
        <taxon>Bacteroidota</taxon>
        <taxon>Sphingobacteriia</taxon>
        <taxon>Sphingobacteriales</taxon>
        <taxon>Sphingobacteriaceae</taxon>
        <taxon>Sphingobacterium</taxon>
    </lineage>
</organism>
<dbReference type="PIRSF" id="PIRSF038925">
    <property type="entry name" value="AMP-prot_trans"/>
    <property type="match status" value="1"/>
</dbReference>
<gene>
    <name evidence="5" type="ORF">FAZ19_11835</name>
</gene>
<accession>A0A4U0H2F2</accession>
<feature type="domain" description="Fido" evidence="4">
    <location>
        <begin position="122"/>
        <end position="273"/>
    </location>
</feature>
<feature type="binding site" evidence="1">
    <location>
        <position position="74"/>
    </location>
    <ligand>
        <name>ATP</name>
        <dbReference type="ChEBI" id="CHEBI:30616"/>
    </ligand>
</feature>
<keyword evidence="1" id="KW-0067">ATP-binding</keyword>
<dbReference type="InterPro" id="IPR026287">
    <property type="entry name" value="SoFic-like"/>
</dbReference>
<dbReference type="PANTHER" id="PTHR13504:SF35">
    <property type="entry name" value="PROTEIN ADENYLYLTRANSFERASE SOFIC"/>
    <property type="match status" value="1"/>
</dbReference>
<dbReference type="Pfam" id="PF13784">
    <property type="entry name" value="Fic_N"/>
    <property type="match status" value="1"/>
</dbReference>
<evidence type="ECO:0000259" key="4">
    <source>
        <dbReference type="PROSITE" id="PS51459"/>
    </source>
</evidence>
<dbReference type="RefSeq" id="WP_136820932.1">
    <property type="nucleotide sequence ID" value="NZ_BMJX01000003.1"/>
</dbReference>
<dbReference type="Pfam" id="PF02661">
    <property type="entry name" value="Fic"/>
    <property type="match status" value="1"/>
</dbReference>
<evidence type="ECO:0000313" key="6">
    <source>
        <dbReference type="Proteomes" id="UP000309872"/>
    </source>
</evidence>
<sequence length="371" mass="42215">MAYKINPDRNKPWNELPELPIEQKIYQSIAIYEQLGNAKAALGRLQGRSIVIPNQGLLINSISLQEAKASSAIENIFTTDDELYKAYSQDQVKQASGPAKEVLNYRSALWEGYQYLNDDQKFDVAYFEKVYRAVTGYSDGIRPPVAQTYIKQGGTGLNAGKAIYTPPRGTGIITAKINNLIDFMNDDQIYPLDPLLKMAIGHFQFEAIHPFRDGNGRTGRIFNIHYLTKKGLLDYPILYLSRYILENKEEYYAGLAGVTQRGNWEKWLIYMLKALEVTANITYNKINDIVSAKDAILQLVEKETDFSRPAILVNALFTQPFTRVQHLDTDYAENTARKYLDQLVGMGVLEKRIMSGSAYYLNLELYRILSE</sequence>
<dbReference type="EMBL" id="SUKA01000003">
    <property type="protein sequence ID" value="TJY65803.1"/>
    <property type="molecule type" value="Genomic_DNA"/>
</dbReference>
<feature type="binding site" evidence="1">
    <location>
        <position position="251"/>
    </location>
    <ligand>
        <name>ATP</name>
        <dbReference type="ChEBI" id="CHEBI:30616"/>
    </ligand>
</feature>
<dbReference type="Gene3D" id="1.10.3290.10">
    <property type="entry name" value="Fido-like domain"/>
    <property type="match status" value="1"/>
</dbReference>
<evidence type="ECO:0000256" key="3">
    <source>
        <dbReference type="PIRSR" id="PIRSR640198-2"/>
    </source>
</evidence>
<feature type="binding site" evidence="3">
    <location>
        <begin position="213"/>
        <end position="220"/>
    </location>
    <ligand>
        <name>ATP</name>
        <dbReference type="ChEBI" id="CHEBI:30616"/>
    </ligand>
</feature>
<feature type="binding site" evidence="1">
    <location>
        <position position="209"/>
    </location>
    <ligand>
        <name>ATP</name>
        <dbReference type="ChEBI" id="CHEBI:30616"/>
    </ligand>
</feature>
<name>A0A4U0H2F2_9SPHI</name>
<dbReference type="GO" id="GO:0005524">
    <property type="term" value="F:ATP binding"/>
    <property type="evidence" value="ECO:0007669"/>
    <property type="project" value="UniProtKB-KW"/>
</dbReference>
<feature type="active site" evidence="2">
    <location>
        <position position="209"/>
    </location>
</feature>
<feature type="binding site" evidence="1">
    <location>
        <begin position="214"/>
        <end position="220"/>
    </location>
    <ligand>
        <name>ATP</name>
        <dbReference type="ChEBI" id="CHEBI:30616"/>
    </ligand>
</feature>
<protein>
    <submittedName>
        <fullName evidence="5">Fic family protein</fullName>
    </submittedName>
</protein>
<feature type="binding site" evidence="3">
    <location>
        <begin position="251"/>
        <end position="252"/>
    </location>
    <ligand>
        <name>ATP</name>
        <dbReference type="ChEBI" id="CHEBI:30616"/>
    </ligand>
</feature>
<dbReference type="OrthoDB" id="9814400at2"/>
<dbReference type="InterPro" id="IPR025758">
    <property type="entry name" value="Fic/DOC_N"/>
</dbReference>
<dbReference type="InterPro" id="IPR036597">
    <property type="entry name" value="Fido-like_dom_sf"/>
</dbReference>
<evidence type="ECO:0000313" key="5">
    <source>
        <dbReference type="EMBL" id="TJY65803.1"/>
    </source>
</evidence>
<dbReference type="AlphaFoldDB" id="A0A4U0H2F2"/>
<dbReference type="Proteomes" id="UP000309872">
    <property type="component" value="Unassembled WGS sequence"/>
</dbReference>
<keyword evidence="6" id="KW-1185">Reference proteome</keyword>
<reference evidence="5 6" key="1">
    <citation type="submission" date="2019-04" db="EMBL/GenBank/DDBJ databases">
        <title>Sphingobacterium olei sp. nov., isolated from oil-contaminated soil.</title>
        <authorList>
            <person name="Liu B."/>
        </authorList>
    </citation>
    <scope>NUCLEOTIDE SEQUENCE [LARGE SCALE GENOMIC DNA]</scope>
    <source>
        <strain evidence="5 6">Y3L14</strain>
    </source>
</reference>
<dbReference type="PANTHER" id="PTHR13504">
    <property type="entry name" value="FIDO DOMAIN-CONTAINING PROTEIN DDB_G0283145"/>
    <property type="match status" value="1"/>
</dbReference>
<dbReference type="InterPro" id="IPR048770">
    <property type="entry name" value="SoFic-like_C"/>
</dbReference>
<dbReference type="InterPro" id="IPR003812">
    <property type="entry name" value="Fido"/>
</dbReference>
<evidence type="ECO:0000256" key="2">
    <source>
        <dbReference type="PIRSR" id="PIRSR640198-1"/>
    </source>
</evidence>
<evidence type="ECO:0000256" key="1">
    <source>
        <dbReference type="PIRSR" id="PIRSR038925-1"/>
    </source>
</evidence>
<dbReference type="InterPro" id="IPR040198">
    <property type="entry name" value="Fido_containing"/>
</dbReference>
<keyword evidence="1" id="KW-0547">Nucleotide-binding</keyword>